<evidence type="ECO:0000256" key="13">
    <source>
        <dbReference type="ARBA" id="ARBA00023136"/>
    </source>
</evidence>
<dbReference type="NCBIfam" id="TIGR02866">
    <property type="entry name" value="CoxB"/>
    <property type="match status" value="1"/>
</dbReference>
<keyword evidence="23" id="KW-1185">Reference proteome</keyword>
<protein>
    <recommendedName>
        <fullName evidence="17">Cytochrome c oxidase subunit 2</fullName>
        <ecNumber evidence="17">7.1.1.9</ecNumber>
    </recommendedName>
</protein>
<evidence type="ECO:0000256" key="10">
    <source>
        <dbReference type="ARBA" id="ARBA00022989"/>
    </source>
</evidence>
<dbReference type="Gene3D" id="1.10.760.10">
    <property type="entry name" value="Cytochrome c-like domain"/>
    <property type="match status" value="1"/>
</dbReference>
<comment type="subcellular location">
    <subcellularLocation>
        <location evidence="16">Cell membrane</location>
        <topology evidence="16">Multi-pass membrane protein</topology>
    </subcellularLocation>
    <subcellularLocation>
        <location evidence="1">Membrane</location>
        <topology evidence="1">Multi-pass membrane protein</topology>
    </subcellularLocation>
</comment>
<name>A0A1Y1CGV8_9BACT</name>
<dbReference type="AlphaFoldDB" id="A0A1Y1CGV8"/>
<comment type="similarity">
    <text evidence="2 16">Belongs to the cytochrome c oxidase subunit 2 family.</text>
</comment>
<dbReference type="SUPFAM" id="SSF81464">
    <property type="entry name" value="Cytochrome c oxidase subunit II-like, transmembrane region"/>
    <property type="match status" value="1"/>
</dbReference>
<proteinExistence type="inferred from homology"/>
<evidence type="ECO:0000256" key="14">
    <source>
        <dbReference type="ARBA" id="ARBA00024688"/>
    </source>
</evidence>
<evidence type="ECO:0000256" key="12">
    <source>
        <dbReference type="ARBA" id="ARBA00023008"/>
    </source>
</evidence>
<keyword evidence="3 16" id="KW-0813">Transport</keyword>
<dbReference type="PROSITE" id="PS50857">
    <property type="entry name" value="COX2_CUA"/>
    <property type="match status" value="1"/>
</dbReference>
<keyword evidence="9 16" id="KW-0249">Electron transport</keyword>
<dbReference type="GO" id="GO:0042773">
    <property type="term" value="P:ATP synthesis coupled electron transport"/>
    <property type="evidence" value="ECO:0007669"/>
    <property type="project" value="TreeGrafter"/>
</dbReference>
<dbReference type="OrthoDB" id="9781261at2"/>
<dbReference type="GO" id="GO:0005886">
    <property type="term" value="C:plasma membrane"/>
    <property type="evidence" value="ECO:0007669"/>
    <property type="project" value="UniProtKB-SubCell"/>
</dbReference>
<evidence type="ECO:0000313" key="22">
    <source>
        <dbReference type="EMBL" id="BAX79618.1"/>
    </source>
</evidence>
<reference evidence="22 23" key="1">
    <citation type="journal article" date="2018" name="Mar. Genomics">
        <title>Complete genome sequence of Marinifilaceae bacterium strain SPP2, isolated from the Antarctic marine sediment.</title>
        <authorList>
            <person name="Watanabe M."/>
            <person name="Kojima H."/>
            <person name="Fukui M."/>
        </authorList>
    </citation>
    <scope>NUCLEOTIDE SEQUENCE [LARGE SCALE GENOMIC DNA]</scope>
    <source>
        <strain evidence="22 23">SPP2</strain>
    </source>
</reference>
<evidence type="ECO:0000256" key="11">
    <source>
        <dbReference type="ARBA" id="ARBA00023004"/>
    </source>
</evidence>
<evidence type="ECO:0000256" key="9">
    <source>
        <dbReference type="ARBA" id="ARBA00022982"/>
    </source>
</evidence>
<dbReference type="Pfam" id="PF00034">
    <property type="entry name" value="Cytochrom_C"/>
    <property type="match status" value="1"/>
</dbReference>
<dbReference type="InterPro" id="IPR002429">
    <property type="entry name" value="CcO_II-like_C"/>
</dbReference>
<keyword evidence="6 16" id="KW-0812">Transmembrane</keyword>
<dbReference type="InterPro" id="IPR036257">
    <property type="entry name" value="Cyt_c_oxidase_su2_TM_sf"/>
</dbReference>
<evidence type="ECO:0000256" key="7">
    <source>
        <dbReference type="ARBA" id="ARBA00022723"/>
    </source>
</evidence>
<evidence type="ECO:0000256" key="4">
    <source>
        <dbReference type="ARBA" id="ARBA00022617"/>
    </source>
</evidence>
<evidence type="ECO:0000256" key="16">
    <source>
        <dbReference type="RuleBase" id="RU000456"/>
    </source>
</evidence>
<dbReference type="InterPro" id="IPR001505">
    <property type="entry name" value="Copper_CuA"/>
</dbReference>
<evidence type="ECO:0000259" key="21">
    <source>
        <dbReference type="PROSITE" id="PS51007"/>
    </source>
</evidence>
<accession>A0A1Y1CGV8</accession>
<dbReference type="Pfam" id="PF02790">
    <property type="entry name" value="COX2_TM"/>
    <property type="match status" value="1"/>
</dbReference>
<feature type="transmembrane region" description="Helical" evidence="18">
    <location>
        <begin position="22"/>
        <end position="43"/>
    </location>
</feature>
<evidence type="ECO:0000256" key="8">
    <source>
        <dbReference type="ARBA" id="ARBA00022967"/>
    </source>
</evidence>
<dbReference type="InterPro" id="IPR011759">
    <property type="entry name" value="Cyt_c_oxidase_su2_TM_dom"/>
</dbReference>
<evidence type="ECO:0000256" key="17">
    <source>
        <dbReference type="RuleBase" id="RU004024"/>
    </source>
</evidence>
<gene>
    <name evidence="22" type="ORF">ALGA_1232</name>
</gene>
<evidence type="ECO:0000256" key="1">
    <source>
        <dbReference type="ARBA" id="ARBA00004141"/>
    </source>
</evidence>
<dbReference type="Gene3D" id="2.60.40.420">
    <property type="entry name" value="Cupredoxins - blue copper proteins"/>
    <property type="match status" value="1"/>
</dbReference>
<evidence type="ECO:0000256" key="15">
    <source>
        <dbReference type="PROSITE-ProRule" id="PRU00433"/>
    </source>
</evidence>
<comment type="catalytic activity">
    <reaction evidence="17">
        <text>4 Fe(II)-[cytochrome c] + O2 + 8 H(+)(in) = 4 Fe(III)-[cytochrome c] + 2 H2O + 4 H(+)(out)</text>
        <dbReference type="Rhea" id="RHEA:11436"/>
        <dbReference type="Rhea" id="RHEA-COMP:10350"/>
        <dbReference type="Rhea" id="RHEA-COMP:14399"/>
        <dbReference type="ChEBI" id="CHEBI:15377"/>
        <dbReference type="ChEBI" id="CHEBI:15378"/>
        <dbReference type="ChEBI" id="CHEBI:15379"/>
        <dbReference type="ChEBI" id="CHEBI:29033"/>
        <dbReference type="ChEBI" id="CHEBI:29034"/>
        <dbReference type="EC" id="7.1.1.9"/>
    </reaction>
</comment>
<comment type="function">
    <text evidence="14 17">Subunits I and II form the functional core of the enzyme complex. Electrons originating in cytochrome c are transferred via heme a and Cu(A) to the binuclear center formed by heme a3 and Cu(B).</text>
</comment>
<evidence type="ECO:0000259" key="20">
    <source>
        <dbReference type="PROSITE" id="PS50999"/>
    </source>
</evidence>
<dbReference type="PANTHER" id="PTHR22888:SF9">
    <property type="entry name" value="CYTOCHROME C OXIDASE SUBUNIT 2"/>
    <property type="match status" value="1"/>
</dbReference>
<keyword evidence="12 17" id="KW-0186">Copper</keyword>
<dbReference type="CDD" id="cd13915">
    <property type="entry name" value="CuRO_HCO_II_like_2"/>
    <property type="match status" value="1"/>
</dbReference>
<feature type="domain" description="Cytochrome oxidase subunit II transmembrane region profile" evidence="20">
    <location>
        <begin position="1"/>
        <end position="92"/>
    </location>
</feature>
<dbReference type="PROSITE" id="PS51007">
    <property type="entry name" value="CYTC"/>
    <property type="match status" value="1"/>
</dbReference>
<dbReference type="InterPro" id="IPR045187">
    <property type="entry name" value="CcO_II"/>
</dbReference>
<dbReference type="PANTHER" id="PTHR22888">
    <property type="entry name" value="CYTOCHROME C OXIDASE, SUBUNIT II"/>
    <property type="match status" value="1"/>
</dbReference>
<keyword evidence="11 15" id="KW-0408">Iron</keyword>
<dbReference type="PROSITE" id="PS00078">
    <property type="entry name" value="COX2"/>
    <property type="match status" value="1"/>
</dbReference>
<dbReference type="PROSITE" id="PS50999">
    <property type="entry name" value="COX2_TM"/>
    <property type="match status" value="1"/>
</dbReference>
<keyword evidence="4 15" id="KW-0349">Heme</keyword>
<keyword evidence="7 15" id="KW-0479">Metal-binding</keyword>
<dbReference type="InterPro" id="IPR009056">
    <property type="entry name" value="Cyt_c-like_dom"/>
</dbReference>
<dbReference type="Proteomes" id="UP000218267">
    <property type="component" value="Chromosome"/>
</dbReference>
<dbReference type="GO" id="GO:0020037">
    <property type="term" value="F:heme binding"/>
    <property type="evidence" value="ECO:0007669"/>
    <property type="project" value="InterPro"/>
</dbReference>
<dbReference type="EMBL" id="AP018042">
    <property type="protein sequence ID" value="BAX79618.1"/>
    <property type="molecule type" value="Genomic_DNA"/>
</dbReference>
<dbReference type="InterPro" id="IPR008972">
    <property type="entry name" value="Cupredoxin"/>
</dbReference>
<dbReference type="InterPro" id="IPR014222">
    <property type="entry name" value="Cyt_c_oxidase_su2"/>
</dbReference>
<evidence type="ECO:0000313" key="23">
    <source>
        <dbReference type="Proteomes" id="UP000218267"/>
    </source>
</evidence>
<dbReference type="GO" id="GO:0004129">
    <property type="term" value="F:cytochrome-c oxidase activity"/>
    <property type="evidence" value="ECO:0007669"/>
    <property type="project" value="UniProtKB-EC"/>
</dbReference>
<evidence type="ECO:0000259" key="19">
    <source>
        <dbReference type="PROSITE" id="PS50857"/>
    </source>
</evidence>
<dbReference type="GO" id="GO:0016491">
    <property type="term" value="F:oxidoreductase activity"/>
    <property type="evidence" value="ECO:0007669"/>
    <property type="project" value="InterPro"/>
</dbReference>
<dbReference type="Pfam" id="PF00116">
    <property type="entry name" value="COX2"/>
    <property type="match status" value="1"/>
</dbReference>
<evidence type="ECO:0000256" key="6">
    <source>
        <dbReference type="ARBA" id="ARBA00022692"/>
    </source>
</evidence>
<feature type="domain" description="Cytochrome oxidase subunit II copper A binding" evidence="19">
    <location>
        <begin position="93"/>
        <end position="203"/>
    </location>
</feature>
<evidence type="ECO:0000256" key="2">
    <source>
        <dbReference type="ARBA" id="ARBA00007866"/>
    </source>
</evidence>
<feature type="transmembrane region" description="Helical" evidence="18">
    <location>
        <begin position="64"/>
        <end position="82"/>
    </location>
</feature>
<dbReference type="InterPro" id="IPR036909">
    <property type="entry name" value="Cyt_c-like_dom_sf"/>
</dbReference>
<keyword evidence="5 16" id="KW-0679">Respiratory chain</keyword>
<keyword evidence="13 18" id="KW-0472">Membrane</keyword>
<organism evidence="22 23">
    <name type="scientific">Labilibaculum antarcticum</name>
    <dbReference type="NCBI Taxonomy" id="1717717"/>
    <lineage>
        <taxon>Bacteria</taxon>
        <taxon>Pseudomonadati</taxon>
        <taxon>Bacteroidota</taxon>
        <taxon>Bacteroidia</taxon>
        <taxon>Marinilabiliales</taxon>
        <taxon>Marinifilaceae</taxon>
        <taxon>Labilibaculum</taxon>
    </lineage>
</organism>
<dbReference type="GO" id="GO:0005507">
    <property type="term" value="F:copper ion binding"/>
    <property type="evidence" value="ECO:0007669"/>
    <property type="project" value="InterPro"/>
</dbReference>
<evidence type="ECO:0000256" key="3">
    <source>
        <dbReference type="ARBA" id="ARBA00022448"/>
    </source>
</evidence>
<sequence>MTSKAIPDASNFVKGVDTSFEVILGIIFFFLIAITATMIYFVFRYRKERNPVATQIHGSVPLEILWTVIPTILVMVMFYYGWMGYKPMKEVPDDAFVIKSVGRMWNWQFEYENGKKTDTLYVPLDRAVKLDLVALDVIHSLYIPSFRLKQDIVPGKEQMMWFIPGREGEYDVFCTEYCGLQHSSMQTSVIVMPQDKFDSWYIDTTKTVTLISDRPGALGLTIVKKNGCLACHSLDGSKLVGPSWKNLYGKTETVVSKGETREQTIDRAYIINSIYNPNDDIVKGFSKGLMLSYKNELQESDIDEIIEFMKTLND</sequence>
<dbReference type="Gene3D" id="1.10.287.90">
    <property type="match status" value="1"/>
</dbReference>
<feature type="domain" description="Cytochrome c" evidence="21">
    <location>
        <begin position="214"/>
        <end position="313"/>
    </location>
</feature>
<dbReference type="SUPFAM" id="SSF49503">
    <property type="entry name" value="Cupredoxins"/>
    <property type="match status" value="1"/>
</dbReference>
<keyword evidence="10 18" id="KW-1133">Transmembrane helix</keyword>
<keyword evidence="8" id="KW-1278">Translocase</keyword>
<dbReference type="SUPFAM" id="SSF46626">
    <property type="entry name" value="Cytochrome c"/>
    <property type="match status" value="1"/>
</dbReference>
<evidence type="ECO:0000256" key="5">
    <source>
        <dbReference type="ARBA" id="ARBA00022660"/>
    </source>
</evidence>
<dbReference type="RefSeq" id="WP_096428512.1">
    <property type="nucleotide sequence ID" value="NZ_AP018042.1"/>
</dbReference>
<dbReference type="KEGG" id="mbas:ALGA_1232"/>
<evidence type="ECO:0000256" key="18">
    <source>
        <dbReference type="SAM" id="Phobius"/>
    </source>
</evidence>
<reference evidence="23" key="2">
    <citation type="journal article" date="2020" name="Antonie Van Leeuwenhoek">
        <title>Labilibaculum antarcticum sp. nov., a novel facultative anaerobic, psychrotorelant bacterium isolated from marine sediment of Antarctica.</title>
        <authorList>
            <person name="Watanabe M."/>
            <person name="Kojima H."/>
            <person name="Fukui M."/>
        </authorList>
    </citation>
    <scope>NUCLEOTIDE SEQUENCE [LARGE SCALE GENOMIC DNA]</scope>
    <source>
        <strain evidence="23">SPP2</strain>
    </source>
</reference>
<dbReference type="EC" id="7.1.1.9" evidence="17"/>
<comment type="cofactor">
    <cofactor evidence="17">
        <name>Cu cation</name>
        <dbReference type="ChEBI" id="CHEBI:23378"/>
    </cofactor>
    <text evidence="17">Binds a copper A center.</text>
</comment>